<dbReference type="Pfam" id="PF11951">
    <property type="entry name" value="Fungal_trans_2"/>
    <property type="match status" value="1"/>
</dbReference>
<keyword evidence="2" id="KW-1185">Reference proteome</keyword>
<evidence type="ECO:0000313" key="1">
    <source>
        <dbReference type="EMBL" id="EEP78063.1"/>
    </source>
</evidence>
<dbReference type="OrthoDB" id="187139at2759"/>
<dbReference type="EMBL" id="CH476615">
    <property type="protein sequence ID" value="EEP78063.1"/>
    <property type="molecule type" value="Genomic_DNA"/>
</dbReference>
<dbReference type="RefSeq" id="XP_002543396.1">
    <property type="nucleotide sequence ID" value="XM_002543350.1"/>
</dbReference>
<dbReference type="STRING" id="336963.C4JIQ1"/>
<proteinExistence type="predicted"/>
<protein>
    <submittedName>
        <fullName evidence="1">Uncharacterized protein</fullName>
    </submittedName>
</protein>
<organism evidence="1 2">
    <name type="scientific">Uncinocarpus reesii (strain UAMH 1704)</name>
    <dbReference type="NCBI Taxonomy" id="336963"/>
    <lineage>
        <taxon>Eukaryota</taxon>
        <taxon>Fungi</taxon>
        <taxon>Dikarya</taxon>
        <taxon>Ascomycota</taxon>
        <taxon>Pezizomycotina</taxon>
        <taxon>Eurotiomycetes</taxon>
        <taxon>Eurotiomycetidae</taxon>
        <taxon>Onygenales</taxon>
        <taxon>Onygenaceae</taxon>
        <taxon>Uncinocarpus</taxon>
    </lineage>
</organism>
<gene>
    <name evidence="1" type="ORF">UREG_02912</name>
</gene>
<accession>C4JIQ1</accession>
<evidence type="ECO:0000313" key="2">
    <source>
        <dbReference type="Proteomes" id="UP000002058"/>
    </source>
</evidence>
<dbReference type="HOGENOM" id="CLU_1462386_0_0_1"/>
<sequence length="185" mass="21202">MAYYDLRSQVLSWQPPSDARDDFITGGRIYQQAILCYLDASFASPPLTAQTDLPDFICERFETLKHLLDELPVDAPISHTLCWPLALFGSLARKAEQREFIIHRLQAMWEILHLGNIRTTMRFLERLWDDHHASLSNNVAACGSVDGTSSALVRATKRKINSKDIYDNSDMEALMKRYELMFSFA</sequence>
<dbReference type="Proteomes" id="UP000002058">
    <property type="component" value="Unassembled WGS sequence"/>
</dbReference>
<dbReference type="InParanoid" id="C4JIQ1"/>
<dbReference type="eggNOG" id="ENOG502SM8S">
    <property type="taxonomic scope" value="Eukaryota"/>
</dbReference>
<name>C4JIQ1_UNCRE</name>
<dbReference type="KEGG" id="ure:UREG_02912"/>
<dbReference type="VEuPathDB" id="FungiDB:UREG_02912"/>
<dbReference type="InterPro" id="IPR021858">
    <property type="entry name" value="Fun_TF"/>
</dbReference>
<reference evidence="2" key="1">
    <citation type="journal article" date="2009" name="Genome Res.">
        <title>Comparative genomic analyses of the human fungal pathogens Coccidioides and their relatives.</title>
        <authorList>
            <person name="Sharpton T.J."/>
            <person name="Stajich J.E."/>
            <person name="Rounsley S.D."/>
            <person name="Gardner M.J."/>
            <person name="Wortman J.R."/>
            <person name="Jordar V.S."/>
            <person name="Maiti R."/>
            <person name="Kodira C.D."/>
            <person name="Neafsey D.E."/>
            <person name="Zeng Q."/>
            <person name="Hung C.-Y."/>
            <person name="McMahan C."/>
            <person name="Muszewska A."/>
            <person name="Grynberg M."/>
            <person name="Mandel M.A."/>
            <person name="Kellner E.M."/>
            <person name="Barker B.M."/>
            <person name="Galgiani J.N."/>
            <person name="Orbach M.J."/>
            <person name="Kirkland T.N."/>
            <person name="Cole G.T."/>
            <person name="Henn M.R."/>
            <person name="Birren B.W."/>
            <person name="Taylor J.W."/>
        </authorList>
    </citation>
    <scope>NUCLEOTIDE SEQUENCE [LARGE SCALE GENOMIC DNA]</scope>
    <source>
        <strain evidence="2">UAMH 1704</strain>
    </source>
</reference>
<dbReference type="AlphaFoldDB" id="C4JIQ1"/>
<dbReference type="GeneID" id="8443528"/>